<dbReference type="Pfam" id="PF00628">
    <property type="entry name" value="PHD"/>
    <property type="match status" value="1"/>
</dbReference>
<dbReference type="PROSITE" id="PS51038">
    <property type="entry name" value="BAH"/>
    <property type="match status" value="1"/>
</dbReference>
<evidence type="ECO:0000313" key="14">
    <source>
        <dbReference type="EMBL" id="ORZ18199.1"/>
    </source>
</evidence>
<feature type="domain" description="SANT" evidence="12">
    <location>
        <begin position="517"/>
        <end position="568"/>
    </location>
</feature>
<dbReference type="InterPro" id="IPR013088">
    <property type="entry name" value="Znf_NHR/GATA"/>
</dbReference>
<evidence type="ECO:0000256" key="3">
    <source>
        <dbReference type="ARBA" id="ARBA00022833"/>
    </source>
</evidence>
<dbReference type="InterPro" id="IPR011011">
    <property type="entry name" value="Znf_FYVE_PHD"/>
</dbReference>
<dbReference type="InterPro" id="IPR009057">
    <property type="entry name" value="Homeodomain-like_sf"/>
</dbReference>
<keyword evidence="5" id="KW-0539">Nucleus</keyword>
<feature type="compositionally biased region" description="Basic and acidic residues" evidence="7">
    <location>
        <begin position="407"/>
        <end position="421"/>
    </location>
</feature>
<feature type="compositionally biased region" description="Basic residues" evidence="7">
    <location>
        <begin position="822"/>
        <end position="831"/>
    </location>
</feature>
<dbReference type="OrthoDB" id="336088at2759"/>
<feature type="domain" description="PHD-type" evidence="8">
    <location>
        <begin position="172"/>
        <end position="224"/>
    </location>
</feature>
<evidence type="ECO:0000313" key="15">
    <source>
        <dbReference type="Proteomes" id="UP000193560"/>
    </source>
</evidence>
<dbReference type="SMART" id="SM00717">
    <property type="entry name" value="SANT"/>
    <property type="match status" value="1"/>
</dbReference>
<feature type="compositionally biased region" description="Low complexity" evidence="7">
    <location>
        <begin position="380"/>
        <end position="393"/>
    </location>
</feature>
<dbReference type="PANTHER" id="PTHR47672:SF1">
    <property type="entry name" value="E3 UBIQUITIN-PROTEIN LIGASE SNT2"/>
    <property type="match status" value="1"/>
</dbReference>
<evidence type="ECO:0000256" key="1">
    <source>
        <dbReference type="ARBA" id="ARBA00022723"/>
    </source>
</evidence>
<dbReference type="CDD" id="cd15571">
    <property type="entry name" value="ePHD"/>
    <property type="match status" value="1"/>
</dbReference>
<feature type="compositionally biased region" description="Basic and acidic residues" evidence="7">
    <location>
        <begin position="288"/>
        <end position="297"/>
    </location>
</feature>
<evidence type="ECO:0000256" key="4">
    <source>
        <dbReference type="ARBA" id="ARBA00023125"/>
    </source>
</evidence>
<evidence type="ECO:0000259" key="8">
    <source>
        <dbReference type="PROSITE" id="PS50016"/>
    </source>
</evidence>
<evidence type="ECO:0000256" key="2">
    <source>
        <dbReference type="ARBA" id="ARBA00022771"/>
    </source>
</evidence>
<reference evidence="14 15" key="1">
    <citation type="submission" date="2016-07" db="EMBL/GenBank/DDBJ databases">
        <title>Pervasive Adenine N6-methylation of Active Genes in Fungi.</title>
        <authorList>
            <consortium name="DOE Joint Genome Institute"/>
            <person name="Mondo S.J."/>
            <person name="Dannebaum R.O."/>
            <person name="Kuo R.C."/>
            <person name="Labutti K."/>
            <person name="Haridas S."/>
            <person name="Kuo A."/>
            <person name="Salamov A."/>
            <person name="Ahrendt S.R."/>
            <person name="Lipzen A."/>
            <person name="Sullivan W."/>
            <person name="Andreopoulos W.B."/>
            <person name="Clum A."/>
            <person name="Lindquist E."/>
            <person name="Daum C."/>
            <person name="Ramamoorthy G.K."/>
            <person name="Gryganskyi A."/>
            <person name="Culley D."/>
            <person name="Magnuson J.K."/>
            <person name="James T.Y."/>
            <person name="O'Malley M.A."/>
            <person name="Stajich J.E."/>
            <person name="Spatafora J.W."/>
            <person name="Visel A."/>
            <person name="Grigoriev I.V."/>
        </authorList>
    </citation>
    <scope>NUCLEOTIDE SEQUENCE [LARGE SCALE GENOMIC DNA]</scope>
    <source>
        <strain evidence="14 15">NRRL 1336</strain>
    </source>
</reference>
<dbReference type="InterPro" id="IPR019787">
    <property type="entry name" value="Znf_PHD-finger"/>
</dbReference>
<feature type="compositionally biased region" description="Polar residues" evidence="7">
    <location>
        <begin position="230"/>
        <end position="243"/>
    </location>
</feature>
<dbReference type="InterPro" id="IPR001025">
    <property type="entry name" value="BAH_dom"/>
</dbReference>
<dbReference type="InterPro" id="IPR034732">
    <property type="entry name" value="EPHD"/>
</dbReference>
<feature type="compositionally biased region" description="Basic and acidic residues" evidence="7">
    <location>
        <begin position="708"/>
        <end position="731"/>
    </location>
</feature>
<feature type="region of interest" description="Disordered" evidence="7">
    <location>
        <begin position="822"/>
        <end position="850"/>
    </location>
</feature>
<keyword evidence="2 6" id="KW-0863">Zinc-finger</keyword>
<dbReference type="InterPro" id="IPR029617">
    <property type="entry name" value="Snt2"/>
</dbReference>
<dbReference type="GO" id="GO:0003682">
    <property type="term" value="F:chromatin binding"/>
    <property type="evidence" value="ECO:0007669"/>
    <property type="project" value="InterPro"/>
</dbReference>
<evidence type="ECO:0000256" key="7">
    <source>
        <dbReference type="SAM" id="MobiDB-lite"/>
    </source>
</evidence>
<evidence type="ECO:0000259" key="12">
    <source>
        <dbReference type="PROSITE" id="PS51293"/>
    </source>
</evidence>
<keyword evidence="4" id="KW-0238">DNA-binding</keyword>
<evidence type="ECO:0000259" key="11">
    <source>
        <dbReference type="PROSITE" id="PS51156"/>
    </source>
</evidence>
<feature type="compositionally biased region" description="Acidic residues" evidence="7">
    <location>
        <begin position="655"/>
        <end position="667"/>
    </location>
</feature>
<feature type="region of interest" description="Disordered" evidence="7">
    <location>
        <begin position="621"/>
        <end position="761"/>
    </location>
</feature>
<comment type="caution">
    <text evidence="14">The sequence shown here is derived from an EMBL/GenBank/DDBJ whole genome shotgun (WGS) entry which is preliminary data.</text>
</comment>
<name>A0A1X2IL07_9FUNG</name>
<feature type="domain" description="BAH" evidence="10">
    <location>
        <begin position="17"/>
        <end position="135"/>
    </location>
</feature>
<dbReference type="InterPro" id="IPR001005">
    <property type="entry name" value="SANT/Myb"/>
</dbReference>
<dbReference type="PROSITE" id="PS50016">
    <property type="entry name" value="ZF_PHD_2"/>
    <property type="match status" value="2"/>
</dbReference>
<dbReference type="InterPro" id="IPR013083">
    <property type="entry name" value="Znf_RING/FYVE/PHD"/>
</dbReference>
<dbReference type="PROSITE" id="PS01359">
    <property type="entry name" value="ZF_PHD_1"/>
    <property type="match status" value="1"/>
</dbReference>
<dbReference type="Gene3D" id="2.30.30.490">
    <property type="match status" value="1"/>
</dbReference>
<dbReference type="SMART" id="SM00439">
    <property type="entry name" value="BAH"/>
    <property type="match status" value="1"/>
</dbReference>
<dbReference type="CDD" id="cd00202">
    <property type="entry name" value="ZnF_GATA"/>
    <property type="match status" value="1"/>
</dbReference>
<dbReference type="Proteomes" id="UP000193560">
    <property type="component" value="Unassembled WGS sequence"/>
</dbReference>
<dbReference type="InterPro" id="IPR001965">
    <property type="entry name" value="Znf_PHD"/>
</dbReference>
<keyword evidence="1" id="KW-0479">Metal-binding</keyword>
<dbReference type="Pfam" id="PF01426">
    <property type="entry name" value="BAH"/>
    <property type="match status" value="1"/>
</dbReference>
<feature type="domain" description="GATA-type" evidence="9">
    <location>
        <begin position="754"/>
        <end position="823"/>
    </location>
</feature>
<dbReference type="InterPro" id="IPR017884">
    <property type="entry name" value="SANT_dom"/>
</dbReference>
<accession>A0A1X2IL07</accession>
<dbReference type="PROSITE" id="PS51293">
    <property type="entry name" value="SANT"/>
    <property type="match status" value="1"/>
</dbReference>
<feature type="compositionally biased region" description="Basic and acidic residues" evidence="7">
    <location>
        <begin position="668"/>
        <end position="677"/>
    </location>
</feature>
<evidence type="ECO:0000259" key="9">
    <source>
        <dbReference type="PROSITE" id="PS50114"/>
    </source>
</evidence>
<evidence type="ECO:0000256" key="5">
    <source>
        <dbReference type="ARBA" id="ARBA00023242"/>
    </source>
</evidence>
<dbReference type="SUPFAM" id="SSF46689">
    <property type="entry name" value="Homeodomain-like"/>
    <property type="match status" value="1"/>
</dbReference>
<dbReference type="SUPFAM" id="SSF57903">
    <property type="entry name" value="FYVE/PHD zinc finger"/>
    <property type="match status" value="2"/>
</dbReference>
<dbReference type="FunFam" id="1.10.10.60:FF:000012">
    <property type="entry name" value="Metastasis-associated 1 family, member 3"/>
    <property type="match status" value="1"/>
</dbReference>
<keyword evidence="15" id="KW-1185">Reference proteome</keyword>
<feature type="domain" description="ELM2" evidence="11">
    <location>
        <begin position="343"/>
        <end position="512"/>
    </location>
</feature>
<evidence type="ECO:0000259" key="13">
    <source>
        <dbReference type="PROSITE" id="PS51805"/>
    </source>
</evidence>
<dbReference type="PROSITE" id="PS51156">
    <property type="entry name" value="ELM2"/>
    <property type="match status" value="1"/>
</dbReference>
<keyword evidence="3" id="KW-0862">Zinc</keyword>
<dbReference type="InterPro" id="IPR019786">
    <property type="entry name" value="Zinc_finger_PHD-type_CS"/>
</dbReference>
<dbReference type="GO" id="GO:0036205">
    <property type="term" value="P:histone catabolic process"/>
    <property type="evidence" value="ECO:0007669"/>
    <property type="project" value="TreeGrafter"/>
</dbReference>
<evidence type="ECO:0000259" key="10">
    <source>
        <dbReference type="PROSITE" id="PS51038"/>
    </source>
</evidence>
<dbReference type="InterPro" id="IPR043151">
    <property type="entry name" value="BAH_sf"/>
</dbReference>
<dbReference type="GO" id="GO:0008270">
    <property type="term" value="F:zinc ion binding"/>
    <property type="evidence" value="ECO:0007669"/>
    <property type="project" value="UniProtKB-KW"/>
</dbReference>
<dbReference type="GO" id="GO:0043565">
    <property type="term" value="F:sequence-specific DNA binding"/>
    <property type="evidence" value="ECO:0007669"/>
    <property type="project" value="InterPro"/>
</dbReference>
<protein>
    <submittedName>
        <fullName evidence="14">Uncharacterized protein</fullName>
    </submittedName>
</protein>
<dbReference type="Gene3D" id="3.30.40.10">
    <property type="entry name" value="Zinc/RING finger domain, C3HC4 (zinc finger)"/>
    <property type="match status" value="2"/>
</dbReference>
<feature type="region of interest" description="Disordered" evidence="7">
    <location>
        <begin position="229"/>
        <end position="297"/>
    </location>
</feature>
<organism evidence="14 15">
    <name type="scientific">Absidia repens</name>
    <dbReference type="NCBI Taxonomy" id="90262"/>
    <lineage>
        <taxon>Eukaryota</taxon>
        <taxon>Fungi</taxon>
        <taxon>Fungi incertae sedis</taxon>
        <taxon>Mucoromycota</taxon>
        <taxon>Mucoromycotina</taxon>
        <taxon>Mucoromycetes</taxon>
        <taxon>Mucorales</taxon>
        <taxon>Cunninghamellaceae</taxon>
        <taxon>Absidia</taxon>
    </lineage>
</organism>
<dbReference type="EMBL" id="MCGE01000009">
    <property type="protein sequence ID" value="ORZ18199.1"/>
    <property type="molecule type" value="Genomic_DNA"/>
</dbReference>
<dbReference type="PANTHER" id="PTHR47672">
    <property type="entry name" value="E3 UBIQUITIN-PROTEIN LIGASE SNT2"/>
    <property type="match status" value="1"/>
</dbReference>
<evidence type="ECO:0000256" key="6">
    <source>
        <dbReference type="PROSITE-ProRule" id="PRU00094"/>
    </source>
</evidence>
<dbReference type="STRING" id="90262.A0A1X2IL07"/>
<dbReference type="SUPFAM" id="SSF57716">
    <property type="entry name" value="Glucocorticoid receptor-like (DNA-binding domain)"/>
    <property type="match status" value="1"/>
</dbReference>
<feature type="domain" description="PHD-type" evidence="13">
    <location>
        <begin position="896"/>
        <end position="1006"/>
    </location>
</feature>
<dbReference type="GO" id="GO:0048189">
    <property type="term" value="C:Lid2 complex"/>
    <property type="evidence" value="ECO:0007669"/>
    <property type="project" value="TreeGrafter"/>
</dbReference>
<dbReference type="InterPro" id="IPR000949">
    <property type="entry name" value="ELM2_dom"/>
</dbReference>
<dbReference type="SMART" id="SM00249">
    <property type="entry name" value="PHD"/>
    <property type="match status" value="3"/>
</dbReference>
<dbReference type="GO" id="GO:0004842">
    <property type="term" value="F:ubiquitin-protein transferase activity"/>
    <property type="evidence" value="ECO:0007669"/>
    <property type="project" value="TreeGrafter"/>
</dbReference>
<dbReference type="Gene3D" id="1.10.10.60">
    <property type="entry name" value="Homeodomain-like"/>
    <property type="match status" value="1"/>
</dbReference>
<dbReference type="Pfam" id="PF13832">
    <property type="entry name" value="zf-HC5HC2H_2"/>
    <property type="match status" value="1"/>
</dbReference>
<feature type="domain" description="PHD-type" evidence="8">
    <location>
        <begin position="857"/>
        <end position="905"/>
    </location>
</feature>
<dbReference type="InterPro" id="IPR000679">
    <property type="entry name" value="Znf_GATA"/>
</dbReference>
<dbReference type="SMART" id="SM00401">
    <property type="entry name" value="ZnF_GATA"/>
    <property type="match status" value="1"/>
</dbReference>
<feature type="region of interest" description="Disordered" evidence="7">
    <location>
        <begin position="369"/>
        <end position="441"/>
    </location>
</feature>
<proteinExistence type="predicted"/>
<dbReference type="GO" id="GO:0006355">
    <property type="term" value="P:regulation of DNA-templated transcription"/>
    <property type="evidence" value="ECO:0007669"/>
    <property type="project" value="InterPro"/>
</dbReference>
<dbReference type="PROSITE" id="PS51805">
    <property type="entry name" value="EPHD"/>
    <property type="match status" value="1"/>
</dbReference>
<dbReference type="Gene3D" id="3.30.50.10">
    <property type="entry name" value="Erythroid Transcription Factor GATA-1, subunit A"/>
    <property type="match status" value="1"/>
</dbReference>
<dbReference type="CDD" id="cd15489">
    <property type="entry name" value="PHD_SF"/>
    <property type="match status" value="1"/>
</dbReference>
<dbReference type="PROSITE" id="PS50114">
    <property type="entry name" value="GATA_ZN_FINGER_2"/>
    <property type="match status" value="1"/>
</dbReference>
<gene>
    <name evidence="14" type="ORF">BCR42DRAFT_413330</name>
</gene>
<feature type="compositionally biased region" description="Low complexity" evidence="7">
    <location>
        <begin position="259"/>
        <end position="286"/>
    </location>
</feature>
<dbReference type="AlphaFoldDB" id="A0A1X2IL07"/>
<sequence length="1159" mass="132764">MSVDKSIITQIKLNDGTVVGINDHIYLSPEHLGEPYYIGRVMEFCKVPNRKGLQVRVANYSRPKDIFNLKSYDATLLIATMNSDLNPVSSIRGKCKVVHKHYIPKDQFEQYRAKEDRFYYIQLYDRYMQRVYDLLPCDLIQNVPMDVQEALRQRYQFIVVEQGKAADLTGARRTCCECQTWCNSTSSVKCAGCQKNFHMSCVSPPLTRKPSKGFAWQCEFCSKKELEDLSVSSPGPESKSTTPIPSPESGKRAIRLRSQQQQQLQQQQQQQQQKQQQNLLQKQKQQQAKKEKEKRLLESSSSLKIFEDPSQVRTTHMWPFRYFGVNTNIKDILDIDDRIYPRAASRIGSKYQATVPDWKDPLDHVSPTLTLAPKERMGRSSSSISSSQSTSISDPLYEEQSSQNNKRTSDRRGKASKRKETSPNCSLTDDNLPDLGDENTMLRGTSHTITAVFSEPDRLKDDELDDYISKVQALPTLPLALHSSDTYDLALSMLEESDYNTKVALEKIQRMTKDDFSFLVTWQPDEIKKFEQGIQDHGHELVFVKRGIPTKTMADIVRFFYQWKKSDRYEPVYSAWTKVFKPTKQFKRNTRSILDCLSKYQQNDLSIRKAFSLQQERNSLNNAKQKMKGDDGTKKGIATSATTTPEIDGINETFDTSDDDDDDDNDGDDSRQDKDFRLSLPYQQKDMEDRPARVTRRSTSLAKQAATIKKEPKSENRNTIMDRKLNDRNSDTFDSSDEDDDHGPVEMMDDPSQKKDPFECHNCSTTRSTIWRRVPGDTDRKQKVFDRALCDDCGTHWLKYGKKRPVTSQTLEANGVSAIVKARGRPMKRKHSQYDDDLDETPSKNQKKDRVSVKTPMLPCQVCYSLNQPKRLISCADCGLMVHYDCFGVDENATHDWRCDVCKNKKKPTVSSVTTSGYNWCHVTCAMFAPEVKFICPSTMSPVEYVGSIANTKRKEICKICTSTGVGYYLSCSDENCSIKVHAQCAVEHGYQAGFTVETPLATRKGTSKEPMVEHRLFDRASPHDPIFQHFYPMNTRSQMNKSWISIYSELYKQIGPNTTPAMRRYFSWCQRNNLPLPNYYKHTLPSNPVVRTNGKRTLTTKSDNSFLSALLNPSCSQCPVTSSPFWWTMDDLGTTIGTENLEFVGKLCQRCYCKYQHP</sequence>